<dbReference type="RefSeq" id="WP_080922726.1">
    <property type="nucleotide sequence ID" value="NZ_UJZG01000002.1"/>
</dbReference>
<dbReference type="Gene3D" id="1.10.10.10">
    <property type="entry name" value="Winged helix-like DNA-binding domain superfamily/Winged helix DNA-binding domain"/>
    <property type="match status" value="1"/>
</dbReference>
<feature type="region of interest" description="Disordered" evidence="1">
    <location>
        <begin position="97"/>
        <end position="119"/>
    </location>
</feature>
<dbReference type="Pfam" id="PF13730">
    <property type="entry name" value="HTH_36"/>
    <property type="match status" value="1"/>
</dbReference>
<organism evidence="2 3">
    <name type="scientific">Klebsiella quasivariicola</name>
    <dbReference type="NCBI Taxonomy" id="2026240"/>
    <lineage>
        <taxon>Bacteria</taxon>
        <taxon>Pseudomonadati</taxon>
        <taxon>Pseudomonadota</taxon>
        <taxon>Gammaproteobacteria</taxon>
        <taxon>Enterobacterales</taxon>
        <taxon>Enterobacteriaceae</taxon>
        <taxon>Klebsiella/Raoultella group</taxon>
        <taxon>Klebsiella</taxon>
        <taxon>Klebsiella pneumoniae complex</taxon>
    </lineage>
</organism>
<evidence type="ECO:0000313" key="2">
    <source>
        <dbReference type="EMBL" id="SXD90001.1"/>
    </source>
</evidence>
<evidence type="ECO:0000256" key="1">
    <source>
        <dbReference type="SAM" id="MobiDB-lite"/>
    </source>
</evidence>
<accession>A0A8B4TQ72</accession>
<reference evidence="2 3" key="1">
    <citation type="submission" date="2018-08" db="EMBL/GenBank/DDBJ databases">
        <authorList>
            <consortium name="Pathogen Informatics"/>
        </authorList>
    </citation>
    <scope>NUCLEOTIDE SEQUENCE [LARGE SCALE GENOMIC DNA]</scope>
    <source>
        <strain evidence="2 3">EuSCAPE_IT371</strain>
    </source>
</reference>
<protein>
    <submittedName>
        <fullName evidence="2">Replication protein</fullName>
    </submittedName>
</protein>
<dbReference type="Gene3D" id="1.10.8.1180">
    <property type="match status" value="1"/>
</dbReference>
<dbReference type="Proteomes" id="UP000257712">
    <property type="component" value="Unassembled WGS sequence"/>
</dbReference>
<proteinExistence type="predicted"/>
<feature type="region of interest" description="Disordered" evidence="1">
    <location>
        <begin position="218"/>
        <end position="241"/>
    </location>
</feature>
<dbReference type="AlphaFoldDB" id="A0A8B4TQ72"/>
<name>A0A8B4TQ72_9ENTR</name>
<sequence>MSRAATDWAWGLEIKASQKLLMLSLADRADELHCCYPSIQRLVKDTGMDRKTIGKWINQMIEDGFISDTGERKGKTKQVRVLRLNIEVKEAQKRNSTKFGNNTKNGHETSPILDNKRSQNWDAESVIEPNIEPTLSARGQFISEAAKRRIGISPNGEIPFPPAFKPSADHIAIASEKGINIETELLNFRDYHQARGTKLIDWNSAFRVWLRNARVNPLSGRQRSEPDSPHWNSPEGWKDFI</sequence>
<dbReference type="InterPro" id="IPR036388">
    <property type="entry name" value="WH-like_DNA-bd_sf"/>
</dbReference>
<dbReference type="EMBL" id="UJZG01000002">
    <property type="protein sequence ID" value="SXD90001.1"/>
    <property type="molecule type" value="Genomic_DNA"/>
</dbReference>
<gene>
    <name evidence="2" type="ORF">SAMEA3538780_01035</name>
</gene>
<comment type="caution">
    <text evidence="2">The sequence shown here is derived from an EMBL/GenBank/DDBJ whole genome shotgun (WGS) entry which is preliminary data.</text>
</comment>
<evidence type="ECO:0000313" key="3">
    <source>
        <dbReference type="Proteomes" id="UP000257712"/>
    </source>
</evidence>